<dbReference type="InterPro" id="IPR020559">
    <property type="entry name" value="PRibGlycinamide_synth_CS"/>
</dbReference>
<keyword evidence="1" id="KW-0469">Meiosis</keyword>
<dbReference type="GO" id="GO:0007060">
    <property type="term" value="P:male meiosis chromosome segregation"/>
    <property type="evidence" value="ECO:0007669"/>
    <property type="project" value="TreeGrafter"/>
</dbReference>
<evidence type="ECO:0000256" key="1">
    <source>
        <dbReference type="ARBA" id="ARBA00023254"/>
    </source>
</evidence>
<organism evidence="3 4">
    <name type="scientific">Ridgeia piscesae</name>
    <name type="common">Tubeworm</name>
    <dbReference type="NCBI Taxonomy" id="27915"/>
    <lineage>
        <taxon>Eukaryota</taxon>
        <taxon>Metazoa</taxon>
        <taxon>Spiralia</taxon>
        <taxon>Lophotrochozoa</taxon>
        <taxon>Annelida</taxon>
        <taxon>Polychaeta</taxon>
        <taxon>Sedentaria</taxon>
        <taxon>Canalipalpata</taxon>
        <taxon>Sabellida</taxon>
        <taxon>Siboglinidae</taxon>
        <taxon>Ridgeia</taxon>
    </lineage>
</organism>
<gene>
    <name evidence="3" type="ORF">NP493_174g01009</name>
</gene>
<accession>A0AAD9UF75</accession>
<dbReference type="Proteomes" id="UP001209878">
    <property type="component" value="Unassembled WGS sequence"/>
</dbReference>
<name>A0AAD9UF75_RIDPI</name>
<keyword evidence="4" id="KW-1185">Reference proteome</keyword>
<dbReference type="PANTHER" id="PTHR47083">
    <property type="entry name" value="TESTIS-EXPRESSED PROTEIN 11"/>
    <property type="match status" value="1"/>
</dbReference>
<proteinExistence type="predicted"/>
<dbReference type="GO" id="GO:0004637">
    <property type="term" value="F:phosphoribosylamine-glycine ligase activity"/>
    <property type="evidence" value="ECO:0007669"/>
    <property type="project" value="InterPro"/>
</dbReference>
<evidence type="ECO:0000313" key="3">
    <source>
        <dbReference type="EMBL" id="KAK2187263.1"/>
    </source>
</evidence>
<dbReference type="InterPro" id="IPR019734">
    <property type="entry name" value="TPR_rpt"/>
</dbReference>
<dbReference type="GO" id="GO:0007130">
    <property type="term" value="P:synaptonemal complex assembly"/>
    <property type="evidence" value="ECO:0007669"/>
    <property type="project" value="TreeGrafter"/>
</dbReference>
<dbReference type="GO" id="GO:0009113">
    <property type="term" value="P:purine nucleobase biosynthetic process"/>
    <property type="evidence" value="ECO:0007669"/>
    <property type="project" value="InterPro"/>
</dbReference>
<dbReference type="GO" id="GO:0000801">
    <property type="term" value="C:central element"/>
    <property type="evidence" value="ECO:0007669"/>
    <property type="project" value="TreeGrafter"/>
</dbReference>
<dbReference type="AlphaFoldDB" id="A0AAD9UF75"/>
<evidence type="ECO:0000313" key="4">
    <source>
        <dbReference type="Proteomes" id="UP001209878"/>
    </source>
</evidence>
<dbReference type="Pfam" id="PF08631">
    <property type="entry name" value="SPO22"/>
    <property type="match status" value="2"/>
</dbReference>
<protein>
    <recommendedName>
        <fullName evidence="2">Protein ZIP4 homolog</fullName>
    </recommendedName>
</protein>
<evidence type="ECO:0000256" key="2">
    <source>
        <dbReference type="ARBA" id="ARBA00031845"/>
    </source>
</evidence>
<dbReference type="InterPro" id="IPR042861">
    <property type="entry name" value="TEX11"/>
</dbReference>
<dbReference type="EMBL" id="JAODUO010000172">
    <property type="protein sequence ID" value="KAK2187263.1"/>
    <property type="molecule type" value="Genomic_DNA"/>
</dbReference>
<dbReference type="InterPro" id="IPR013940">
    <property type="entry name" value="Spo22/ZIP4/TEX11"/>
</dbReference>
<reference evidence="3" key="1">
    <citation type="journal article" date="2023" name="Mol. Biol. Evol.">
        <title>Third-Generation Sequencing Reveals the Adaptive Role of the Epigenome in Three Deep-Sea Polychaetes.</title>
        <authorList>
            <person name="Perez M."/>
            <person name="Aroh O."/>
            <person name="Sun Y."/>
            <person name="Lan Y."/>
            <person name="Juniper S.K."/>
            <person name="Young C.R."/>
            <person name="Angers B."/>
            <person name="Qian P.Y."/>
        </authorList>
    </citation>
    <scope>NUCLEOTIDE SEQUENCE</scope>
    <source>
        <strain evidence="3">R07B-5</strain>
    </source>
</reference>
<dbReference type="Gene3D" id="1.25.40.10">
    <property type="entry name" value="Tetratricopeptide repeat domain"/>
    <property type="match status" value="2"/>
</dbReference>
<dbReference type="InterPro" id="IPR011990">
    <property type="entry name" value="TPR-like_helical_dom_sf"/>
</dbReference>
<dbReference type="PANTHER" id="PTHR47083:SF1">
    <property type="entry name" value="TESTIS-EXPRESSED PROTEIN 11"/>
    <property type="match status" value="1"/>
</dbReference>
<dbReference type="SMART" id="SM00028">
    <property type="entry name" value="TPR"/>
    <property type="match status" value="4"/>
</dbReference>
<dbReference type="GO" id="GO:0007131">
    <property type="term" value="P:reciprocal meiotic recombination"/>
    <property type="evidence" value="ECO:0007669"/>
    <property type="project" value="TreeGrafter"/>
</dbReference>
<sequence>MEGLHGKITELLGMVKEMGKVDGKQSATENLTDKLLQVLHDLPCLDLSRTDHQAIQPQIESSAVTLWNLAVAKRTSGKLGAQLNAKLRHLSSSLVFLMCTKSGDVNTYKRQTIMSLKTARAWLDSNNPSMAESSLSVASESIEKLRRQLVDGAASGDGQGAGSLMQTKLEIEKEYFKLLSYKAEAACAQGQHECAVKLVQSAMELLQSLPHETQFLAMLCYNFGVECFQGKTFEAAVTWLKNSFEMGKRNNAVSHKNQARTLRLLAHAYLEWDSQQYWQRALNAIGLANAEHSHPAGLFLKVRILLRGEETDDTLQAGLDEVLRHAELTVDLAITTIRLVLQHKRAQVGFDALRQLEVRFQHSPDLGKLIVMHLEALLQQKQLSAAKVLLQNYLAGEAQSSQCQSDVIVKKHFHLLMWEQAAHAFEEKDFGEALEWYNFSLNLFLCGERSTDTNMAKLHRNRALCHLGLQQLDKAEQAVGEAEKCDSSSGHTYFVKFKIALARNNQQEAILALEKMGDCGVEAVDRKEGQCGSEDIHGLICLAAQLAFEQSSRGVAVRALECLMRQSPNPGQVLTALRCLTRLRLSSLTDDNKRHDLDIIISYIKTAFQKLTEVVKKVSLVSKNKSFQNEAAWFMKIAWNMALQCGDSYREMNELFTLCCKVAGLCEEDAVSLVRQKTCLLMAAAASLKEATDSTEHTHKADILRQSLKHIEDCYAICRKIRDLSMISDSEGPGTDLTAAVLLVLYEFEARARLGDPELEAVLEKALLLPQVEPKAFETMAALAQEAQTGCRGLSIRILKIAIKKHLQSPNVNYAQVSKVFHSLVELALQTGSSTDPDSRDEAWGYYVDVTDIVQHRAQGSYPEMEVLWLMTKAWNCGINFYSAGKYSAAVRWCELALKLLGHLGSLRANYEHQVGNLSNDT</sequence>
<comment type="caution">
    <text evidence="3">The sequence shown here is derived from an EMBL/GenBank/DDBJ whole genome shotgun (WGS) entry which is preliminary data.</text>
</comment>
<dbReference type="PROSITE" id="PS00184">
    <property type="entry name" value="GARS"/>
    <property type="match status" value="1"/>
</dbReference>
<dbReference type="SUPFAM" id="SSF48452">
    <property type="entry name" value="TPR-like"/>
    <property type="match status" value="2"/>
</dbReference>